<evidence type="ECO:0000313" key="10">
    <source>
        <dbReference type="EMBL" id="CAK0813491.1"/>
    </source>
</evidence>
<gene>
    <name evidence="10" type="ORF">PCOR1329_LOCUS17392</name>
</gene>
<evidence type="ECO:0000256" key="2">
    <source>
        <dbReference type="ARBA" id="ARBA00006044"/>
    </source>
</evidence>
<comment type="similarity">
    <text evidence="2">Belongs to the glycosyl hydrolase 7 (cellulase C) family.</text>
</comment>
<keyword evidence="4" id="KW-0732">Signal</keyword>
<keyword evidence="11" id="KW-1185">Reference proteome</keyword>
<dbReference type="EC" id="3.2.1.91" evidence="3"/>
<evidence type="ECO:0000256" key="9">
    <source>
        <dbReference type="ARBA" id="ARBA00023326"/>
    </source>
</evidence>
<reference evidence="10" key="1">
    <citation type="submission" date="2023-10" db="EMBL/GenBank/DDBJ databases">
        <authorList>
            <person name="Chen Y."/>
            <person name="Shah S."/>
            <person name="Dougan E. K."/>
            <person name="Thang M."/>
            <person name="Chan C."/>
        </authorList>
    </citation>
    <scope>NUCLEOTIDE SEQUENCE [LARGE SCALE GENOMIC DNA]</scope>
</reference>
<proteinExistence type="inferred from homology"/>
<dbReference type="EMBL" id="CAUYUJ010005392">
    <property type="protein sequence ID" value="CAK0813491.1"/>
    <property type="molecule type" value="Genomic_DNA"/>
</dbReference>
<keyword evidence="5" id="KW-0378">Hydrolase</keyword>
<evidence type="ECO:0000256" key="8">
    <source>
        <dbReference type="ARBA" id="ARBA00023295"/>
    </source>
</evidence>
<evidence type="ECO:0000256" key="7">
    <source>
        <dbReference type="ARBA" id="ARBA00023277"/>
    </source>
</evidence>
<dbReference type="PANTHER" id="PTHR33753">
    <property type="entry name" value="1,4-BETA-D-GLUCAN CELLOBIOHYDROLASE B"/>
    <property type="match status" value="1"/>
</dbReference>
<feature type="non-terminal residue" evidence="10">
    <location>
        <position position="1"/>
    </location>
</feature>
<keyword evidence="7" id="KW-0119">Carbohydrate metabolism</keyword>
<evidence type="ECO:0000256" key="1">
    <source>
        <dbReference type="ARBA" id="ARBA00001641"/>
    </source>
</evidence>
<accession>A0ABN9R562</accession>
<evidence type="ECO:0000256" key="3">
    <source>
        <dbReference type="ARBA" id="ARBA00012561"/>
    </source>
</evidence>
<dbReference type="InterPro" id="IPR013320">
    <property type="entry name" value="ConA-like_dom_sf"/>
</dbReference>
<dbReference type="Gene3D" id="2.70.100.10">
    <property type="entry name" value="Glycoside hydrolase, family 7, domain"/>
    <property type="match status" value="1"/>
</dbReference>
<dbReference type="SUPFAM" id="SSF49899">
    <property type="entry name" value="Concanavalin A-like lectins/glucanases"/>
    <property type="match status" value="1"/>
</dbReference>
<dbReference type="Proteomes" id="UP001189429">
    <property type="component" value="Unassembled WGS sequence"/>
</dbReference>
<comment type="caution">
    <text evidence="10">The sequence shown here is derived from an EMBL/GenBank/DDBJ whole genome shotgun (WGS) entry which is preliminary data.</text>
</comment>
<evidence type="ECO:0000313" key="11">
    <source>
        <dbReference type="Proteomes" id="UP001189429"/>
    </source>
</evidence>
<name>A0ABN9R562_9DINO</name>
<keyword evidence="9" id="KW-0624">Polysaccharide degradation</keyword>
<feature type="non-terminal residue" evidence="10">
    <location>
        <position position="278"/>
    </location>
</feature>
<dbReference type="InterPro" id="IPR037019">
    <property type="entry name" value="Glyco_hydro_7_sf"/>
</dbReference>
<sequence>SLVGATAAAAPLAEPRAVVGVEVPGAAAAAAQAMLRCCAIACFPAAAAAQLAGSTKEEQPPPLVIAECALQGGCEAQQRALTLDANWRWSHGQTCQGTGPGAQCSSSGNCFTDGVWDRAQCPDPESCAANCALESVTLDDYRNTYGVSAVPGGVELGFVRGPNVGSRLYVLEKPNEYKLFKLLNKDYDVPTYFRLDHQKEDFEHPDRAEIAGFSRVGPWETLVRHCFDTVATLLRRFPGCSKLFLGCGPEYDGSNIIQGVHFRCGCLHSRMRHQRCAV</sequence>
<evidence type="ECO:0000256" key="4">
    <source>
        <dbReference type="ARBA" id="ARBA00022729"/>
    </source>
</evidence>
<keyword evidence="8" id="KW-0326">Glycosidase</keyword>
<protein>
    <recommendedName>
        <fullName evidence="3">cellulose 1,4-beta-cellobiosidase (non-reducing end)</fullName>
        <ecNumber evidence="3">3.2.1.91</ecNumber>
    </recommendedName>
</protein>
<comment type="catalytic activity">
    <reaction evidence="1">
        <text>Hydrolysis of (1-&gt;4)-beta-D-glucosidic linkages in cellulose and cellotetraose, releasing cellobiose from the non-reducing ends of the chains.</text>
        <dbReference type="EC" id="3.2.1.91"/>
    </reaction>
</comment>
<dbReference type="PANTHER" id="PTHR33753:SF2">
    <property type="entry name" value="GLYCOSIDE HYDROLASE FAMILY 7 PROTEIN"/>
    <property type="match status" value="1"/>
</dbReference>
<evidence type="ECO:0000256" key="5">
    <source>
        <dbReference type="ARBA" id="ARBA00022801"/>
    </source>
</evidence>
<dbReference type="Pfam" id="PF00840">
    <property type="entry name" value="Glyco_hydro_7"/>
    <property type="match status" value="1"/>
</dbReference>
<dbReference type="InterPro" id="IPR001722">
    <property type="entry name" value="Glyco_hydro_7"/>
</dbReference>
<keyword evidence="6" id="KW-0136">Cellulose degradation</keyword>
<evidence type="ECO:0000256" key="6">
    <source>
        <dbReference type="ARBA" id="ARBA00023001"/>
    </source>
</evidence>
<organism evidence="10 11">
    <name type="scientific">Prorocentrum cordatum</name>
    <dbReference type="NCBI Taxonomy" id="2364126"/>
    <lineage>
        <taxon>Eukaryota</taxon>
        <taxon>Sar</taxon>
        <taxon>Alveolata</taxon>
        <taxon>Dinophyceae</taxon>
        <taxon>Prorocentrales</taxon>
        <taxon>Prorocentraceae</taxon>
        <taxon>Prorocentrum</taxon>
    </lineage>
</organism>